<dbReference type="EMBL" id="JAIPUX010003283">
    <property type="protein sequence ID" value="KAH0623038.1"/>
    <property type="molecule type" value="Genomic_DNA"/>
</dbReference>
<accession>A0ABQ7T0G8</accession>
<sequence length="245" mass="28691">MVHCDIADFDDGISFLESEQGSAFLTVFRHLRLQYIISDLASARIVERDNLIPTEELFNTPFDLYILEWLSSVYKQQWFAMLRAEQENDIGCLKKLVRRSSKETVCGVAENLRRMVNNKLLYMFKYCWRWTGFNFGFDLLVTYTNRYIIFKRNTLNQPCSGAVSLQPRRNIAFRLRLTSFDSSGKLIGSRTVGYQILTLEKDQEQVVMNLDSRLLIFPLYICCNFLYTSPEKRKENEGHPENPES</sequence>
<dbReference type="PANTHER" id="PTHR23231:SF17">
    <property type="entry name" value="BTB DOMAIN-CONTAINING PROTEIN"/>
    <property type="match status" value="1"/>
</dbReference>
<comment type="caution">
    <text evidence="2">The sequence shown here is derived from an EMBL/GenBank/DDBJ whole genome shotgun (WGS) entry which is preliminary data.</text>
</comment>
<dbReference type="Proteomes" id="UP000826234">
    <property type="component" value="Unassembled WGS sequence"/>
</dbReference>
<proteinExistence type="predicted"/>
<organism evidence="2 3">
    <name type="scientific">Phrynosoma platyrhinos</name>
    <name type="common">Desert horned lizard</name>
    <dbReference type="NCBI Taxonomy" id="52577"/>
    <lineage>
        <taxon>Eukaryota</taxon>
        <taxon>Metazoa</taxon>
        <taxon>Chordata</taxon>
        <taxon>Craniata</taxon>
        <taxon>Vertebrata</taxon>
        <taxon>Euteleostomi</taxon>
        <taxon>Lepidosauria</taxon>
        <taxon>Squamata</taxon>
        <taxon>Bifurcata</taxon>
        <taxon>Unidentata</taxon>
        <taxon>Episquamata</taxon>
        <taxon>Toxicofera</taxon>
        <taxon>Iguania</taxon>
        <taxon>Phrynosomatidae</taxon>
        <taxon>Phrynosomatinae</taxon>
        <taxon>Phrynosoma</taxon>
    </lineage>
</organism>
<name>A0ABQ7T0G8_PHRPL</name>
<evidence type="ECO:0000256" key="1">
    <source>
        <dbReference type="ARBA" id="ARBA00022473"/>
    </source>
</evidence>
<gene>
    <name evidence="2" type="ORF">JD844_030936</name>
</gene>
<dbReference type="PANTHER" id="PTHR23231">
    <property type="entry name" value="GERM CELL-LESS PROTEIN"/>
    <property type="match status" value="1"/>
</dbReference>
<keyword evidence="1" id="KW-0217">Developmental protein</keyword>
<protein>
    <submittedName>
        <fullName evidence="2">Uncharacterized protein</fullName>
    </submittedName>
</protein>
<evidence type="ECO:0000313" key="3">
    <source>
        <dbReference type="Proteomes" id="UP000826234"/>
    </source>
</evidence>
<keyword evidence="3" id="KW-1185">Reference proteome</keyword>
<dbReference type="InterPro" id="IPR043380">
    <property type="entry name" value="Gcl-like"/>
</dbReference>
<reference evidence="2 3" key="1">
    <citation type="journal article" date="2022" name="Gigascience">
        <title>A chromosome-level genome assembly and annotation of the desert horned lizard, Phrynosoma platyrhinos, provides insight into chromosomal rearrangements among reptiles.</title>
        <authorList>
            <person name="Koochekian N."/>
            <person name="Ascanio A."/>
            <person name="Farleigh K."/>
            <person name="Card D.C."/>
            <person name="Schield D.R."/>
            <person name="Castoe T.A."/>
            <person name="Jezkova T."/>
        </authorList>
    </citation>
    <scope>NUCLEOTIDE SEQUENCE [LARGE SCALE GENOMIC DNA]</scope>
    <source>
        <strain evidence="2">NK-2021</strain>
    </source>
</reference>
<evidence type="ECO:0000313" key="2">
    <source>
        <dbReference type="EMBL" id="KAH0623038.1"/>
    </source>
</evidence>